<gene>
    <name evidence="5" type="ORF">ANANG_G00129050</name>
</gene>
<proteinExistence type="inferred from homology"/>
<feature type="region of interest" description="Disordered" evidence="2">
    <location>
        <begin position="1"/>
        <end position="36"/>
    </location>
</feature>
<dbReference type="PANTHER" id="PTHR10656">
    <property type="entry name" value="CELL FATE DETERMINING PROTEIN MAB21-RELATED"/>
    <property type="match status" value="1"/>
</dbReference>
<feature type="domain" description="Mab-21-like nucleotidyltransferase" evidence="3">
    <location>
        <begin position="225"/>
        <end position="290"/>
    </location>
</feature>
<comment type="similarity">
    <text evidence="1">Belongs to the mab-21 family.</text>
</comment>
<feature type="compositionally biased region" description="Polar residues" evidence="2">
    <location>
        <begin position="9"/>
        <end position="23"/>
    </location>
</feature>
<comment type="caution">
    <text evidence="5">The sequence shown here is derived from an EMBL/GenBank/DDBJ whole genome shotgun (WGS) entry which is preliminary data.</text>
</comment>
<evidence type="ECO:0000256" key="1">
    <source>
        <dbReference type="ARBA" id="ARBA00008307"/>
    </source>
</evidence>
<accession>A0A9D3RYA6</accession>
<dbReference type="Pfam" id="PF20266">
    <property type="entry name" value="Mab-21_C"/>
    <property type="match status" value="1"/>
</dbReference>
<sequence>MAAPVQASRAGSVNSVGNSPTATPNNPNNNNKIIPGYPELDFRSGARIEELNKLIQEFSRHDQREYDDQRALEIHTAKDFIFSMLGLVQKLDQKLPVANEYLLLSGGVREGVVDMDLDELNVYARGTDFDLDFTLLVPALKLHDRNQPVTLDMRHSALCHSWLSLRLFDEGTINKWKDCCTVSIGMVLAEVQKKPQRGMPKVEKVEKNGTVISVILGVGSSRMLYDIVPVVSFKGWPAVAQSWLMENHFWDGKITEEEVISGFYLLPACSCSGRKENEWRLSFARSEVQLKKCISSSLMQAYQACKALIIKLLSRPKAISPYHLRSVMLWACDRLPANYLSQDDFSAHFLLGLIDDLQHCLVNKMCPNYFIPQCNMLEHLSEETAMLHARRLSSVRQDPAEHLRTAIEHAKAANRLTLDLQRHGSAASLPSPQSDPGDQQPDDRLAKKLQQLVTENPGKSISVFINPDDVTRPHFRIDDKFF</sequence>
<evidence type="ECO:0000313" key="5">
    <source>
        <dbReference type="EMBL" id="KAG5847708.1"/>
    </source>
</evidence>
<dbReference type="SMART" id="SM01265">
    <property type="entry name" value="Mab-21"/>
    <property type="match status" value="1"/>
</dbReference>
<feature type="domain" description="Mab-21-like HhH/H2TH-like" evidence="4">
    <location>
        <begin position="317"/>
        <end position="389"/>
    </location>
</feature>
<dbReference type="Gene3D" id="1.10.1410.40">
    <property type="match status" value="1"/>
</dbReference>
<dbReference type="InterPro" id="IPR046903">
    <property type="entry name" value="Mab-21-like_nuc_Trfase"/>
</dbReference>
<organism evidence="5 6">
    <name type="scientific">Anguilla anguilla</name>
    <name type="common">European freshwater eel</name>
    <name type="synonym">Muraena anguilla</name>
    <dbReference type="NCBI Taxonomy" id="7936"/>
    <lineage>
        <taxon>Eukaryota</taxon>
        <taxon>Metazoa</taxon>
        <taxon>Chordata</taxon>
        <taxon>Craniata</taxon>
        <taxon>Vertebrata</taxon>
        <taxon>Euteleostomi</taxon>
        <taxon>Actinopterygii</taxon>
        <taxon>Neopterygii</taxon>
        <taxon>Teleostei</taxon>
        <taxon>Anguilliformes</taxon>
        <taxon>Anguillidae</taxon>
        <taxon>Anguilla</taxon>
    </lineage>
</organism>
<evidence type="ECO:0000313" key="6">
    <source>
        <dbReference type="Proteomes" id="UP001044222"/>
    </source>
</evidence>
<evidence type="ECO:0000259" key="3">
    <source>
        <dbReference type="Pfam" id="PF03281"/>
    </source>
</evidence>
<dbReference type="PANTHER" id="PTHR10656:SF47">
    <property type="entry name" value="NUCLEOTIDYLTRANSFERASE MB21D2"/>
    <property type="match status" value="1"/>
</dbReference>
<reference evidence="5" key="1">
    <citation type="submission" date="2021-01" db="EMBL/GenBank/DDBJ databases">
        <title>A chromosome-scale assembly of European eel, Anguilla anguilla.</title>
        <authorList>
            <person name="Henkel C."/>
            <person name="Jong-Raadsen S.A."/>
            <person name="Dufour S."/>
            <person name="Weltzien F.-A."/>
            <person name="Palstra A.P."/>
            <person name="Pelster B."/>
            <person name="Spaink H.P."/>
            <person name="Van Den Thillart G.E."/>
            <person name="Jansen H."/>
            <person name="Zahm M."/>
            <person name="Klopp C."/>
            <person name="Cedric C."/>
            <person name="Louis A."/>
            <person name="Berthelot C."/>
            <person name="Parey E."/>
            <person name="Roest Crollius H."/>
            <person name="Montfort J."/>
            <person name="Robinson-Rechavi M."/>
            <person name="Bucao C."/>
            <person name="Bouchez O."/>
            <person name="Gislard M."/>
            <person name="Lluch J."/>
            <person name="Milhes M."/>
            <person name="Lampietro C."/>
            <person name="Lopez Roques C."/>
            <person name="Donnadieu C."/>
            <person name="Braasch I."/>
            <person name="Desvignes T."/>
            <person name="Postlethwait J."/>
            <person name="Bobe J."/>
            <person name="Guiguen Y."/>
            <person name="Dirks R."/>
        </authorList>
    </citation>
    <scope>NUCLEOTIDE SEQUENCE</scope>
    <source>
        <strain evidence="5">Tag_6206</strain>
        <tissue evidence="5">Liver</tissue>
    </source>
</reference>
<evidence type="ECO:0008006" key="7">
    <source>
        <dbReference type="Google" id="ProtNLM"/>
    </source>
</evidence>
<dbReference type="Proteomes" id="UP001044222">
    <property type="component" value="Chromosome 6"/>
</dbReference>
<protein>
    <recommendedName>
        <fullName evidence="7">Mab-21 domain containing 2</fullName>
    </recommendedName>
</protein>
<dbReference type="EMBL" id="JAFIRN010000006">
    <property type="protein sequence ID" value="KAG5847708.1"/>
    <property type="molecule type" value="Genomic_DNA"/>
</dbReference>
<name>A0A9D3RYA6_ANGAN</name>
<evidence type="ECO:0000259" key="4">
    <source>
        <dbReference type="Pfam" id="PF20266"/>
    </source>
</evidence>
<dbReference type="InterPro" id="IPR046906">
    <property type="entry name" value="Mab-21_HhH/H2TH-like"/>
</dbReference>
<dbReference type="AlphaFoldDB" id="A0A9D3RYA6"/>
<keyword evidence="6" id="KW-1185">Reference proteome</keyword>
<dbReference type="Pfam" id="PF03281">
    <property type="entry name" value="Mab-21"/>
    <property type="match status" value="1"/>
</dbReference>
<dbReference type="InterPro" id="IPR024810">
    <property type="entry name" value="MAB21L/cGLR"/>
</dbReference>
<evidence type="ECO:0000256" key="2">
    <source>
        <dbReference type="SAM" id="MobiDB-lite"/>
    </source>
</evidence>